<protein>
    <submittedName>
        <fullName evidence="2">Uncharacterized protein</fullName>
    </submittedName>
</protein>
<dbReference type="EMBL" id="BAABAZ010000004">
    <property type="protein sequence ID" value="GAA4283638.1"/>
    <property type="molecule type" value="Genomic_DNA"/>
</dbReference>
<name>A0ABP8EI57_9MICO</name>
<reference evidence="3" key="1">
    <citation type="journal article" date="2019" name="Int. J. Syst. Evol. Microbiol.">
        <title>The Global Catalogue of Microorganisms (GCM) 10K type strain sequencing project: providing services to taxonomists for standard genome sequencing and annotation.</title>
        <authorList>
            <consortium name="The Broad Institute Genomics Platform"/>
            <consortium name="The Broad Institute Genome Sequencing Center for Infectious Disease"/>
            <person name="Wu L."/>
            <person name="Ma J."/>
        </authorList>
    </citation>
    <scope>NUCLEOTIDE SEQUENCE [LARGE SCALE GENOMIC DNA]</scope>
    <source>
        <strain evidence="3">JCM 17458</strain>
    </source>
</reference>
<comment type="caution">
    <text evidence="2">The sequence shown here is derived from an EMBL/GenBank/DDBJ whole genome shotgun (WGS) entry which is preliminary data.</text>
</comment>
<evidence type="ECO:0000313" key="3">
    <source>
        <dbReference type="Proteomes" id="UP001501586"/>
    </source>
</evidence>
<dbReference type="Proteomes" id="UP001501586">
    <property type="component" value="Unassembled WGS sequence"/>
</dbReference>
<keyword evidence="1" id="KW-0175">Coiled coil</keyword>
<gene>
    <name evidence="2" type="ORF">GCM10022261_11690</name>
</gene>
<feature type="coiled-coil region" evidence="1">
    <location>
        <begin position="3"/>
        <end position="30"/>
    </location>
</feature>
<sequence>MATNELVQIAEELEKQRDRARRSLLEALLDKVEDDPYPSVTILDFIESLLEPHEVPDYLEQLLDRVRADRFPSIDMIRRIEKYV</sequence>
<keyword evidence="3" id="KW-1185">Reference proteome</keyword>
<proteinExistence type="predicted"/>
<organism evidence="2 3">
    <name type="scientific">Brevibacterium daeguense</name>
    <dbReference type="NCBI Taxonomy" id="909936"/>
    <lineage>
        <taxon>Bacteria</taxon>
        <taxon>Bacillati</taxon>
        <taxon>Actinomycetota</taxon>
        <taxon>Actinomycetes</taxon>
        <taxon>Micrococcales</taxon>
        <taxon>Brevibacteriaceae</taxon>
        <taxon>Brevibacterium</taxon>
    </lineage>
</organism>
<accession>A0ABP8EI57</accession>
<dbReference type="RefSeq" id="WP_236863718.1">
    <property type="nucleotide sequence ID" value="NZ_BAABAZ010000004.1"/>
</dbReference>
<evidence type="ECO:0000313" key="2">
    <source>
        <dbReference type="EMBL" id="GAA4283638.1"/>
    </source>
</evidence>
<evidence type="ECO:0000256" key="1">
    <source>
        <dbReference type="SAM" id="Coils"/>
    </source>
</evidence>